<accession>A0ABU6RHT5</accession>
<feature type="region of interest" description="Disordered" evidence="1">
    <location>
        <begin position="24"/>
        <end position="44"/>
    </location>
</feature>
<evidence type="ECO:0000256" key="1">
    <source>
        <dbReference type="SAM" id="MobiDB-lite"/>
    </source>
</evidence>
<feature type="region of interest" description="Disordered" evidence="1">
    <location>
        <begin position="57"/>
        <end position="76"/>
    </location>
</feature>
<gene>
    <name evidence="2" type="ORF">PIB30_048609</name>
</gene>
<evidence type="ECO:0000313" key="3">
    <source>
        <dbReference type="Proteomes" id="UP001341840"/>
    </source>
</evidence>
<protein>
    <submittedName>
        <fullName evidence="2">Uncharacterized protein</fullName>
    </submittedName>
</protein>
<organism evidence="2 3">
    <name type="scientific">Stylosanthes scabra</name>
    <dbReference type="NCBI Taxonomy" id="79078"/>
    <lineage>
        <taxon>Eukaryota</taxon>
        <taxon>Viridiplantae</taxon>
        <taxon>Streptophyta</taxon>
        <taxon>Embryophyta</taxon>
        <taxon>Tracheophyta</taxon>
        <taxon>Spermatophyta</taxon>
        <taxon>Magnoliopsida</taxon>
        <taxon>eudicotyledons</taxon>
        <taxon>Gunneridae</taxon>
        <taxon>Pentapetalae</taxon>
        <taxon>rosids</taxon>
        <taxon>fabids</taxon>
        <taxon>Fabales</taxon>
        <taxon>Fabaceae</taxon>
        <taxon>Papilionoideae</taxon>
        <taxon>50 kb inversion clade</taxon>
        <taxon>dalbergioids sensu lato</taxon>
        <taxon>Dalbergieae</taxon>
        <taxon>Pterocarpus clade</taxon>
        <taxon>Stylosanthes</taxon>
    </lineage>
</organism>
<dbReference type="EMBL" id="JASCZI010030528">
    <property type="protein sequence ID" value="MED6123378.1"/>
    <property type="molecule type" value="Genomic_DNA"/>
</dbReference>
<proteinExistence type="predicted"/>
<sequence>MAEAVGGRSRRAWTVEGEAAASSSEVAGTMRGGRGCSSSSSGARCVGCRRRDLLSSWDGQSRRTTTAHTPSPTQPILSSLTQTWATKPPHVHLSLHSPLCQPPPQSPVSSAIAVQPSSFSFDFRPTSPLNRRIASATSNCLSIVSPRPCLPCGLNGSSALPEPLIHVAAFPFSASCPSHWLSSTAVILVALRSSAWKQVRGERYKTNTRFGDPAVPLNHPLG</sequence>
<comment type="caution">
    <text evidence="2">The sequence shown here is derived from an EMBL/GenBank/DDBJ whole genome shotgun (WGS) entry which is preliminary data.</text>
</comment>
<keyword evidence="3" id="KW-1185">Reference proteome</keyword>
<evidence type="ECO:0000313" key="2">
    <source>
        <dbReference type="EMBL" id="MED6123378.1"/>
    </source>
</evidence>
<name>A0ABU6RHT5_9FABA</name>
<reference evidence="2 3" key="1">
    <citation type="journal article" date="2023" name="Plants (Basel)">
        <title>Bridging the Gap: Combining Genomics and Transcriptomics Approaches to Understand Stylosanthes scabra, an Orphan Legume from the Brazilian Caatinga.</title>
        <authorList>
            <person name="Ferreira-Neto J.R.C."/>
            <person name="da Silva M.D."/>
            <person name="Binneck E."/>
            <person name="de Melo N.F."/>
            <person name="da Silva R.H."/>
            <person name="de Melo A.L.T.M."/>
            <person name="Pandolfi V."/>
            <person name="Bustamante F.O."/>
            <person name="Brasileiro-Vidal A.C."/>
            <person name="Benko-Iseppon A.M."/>
        </authorList>
    </citation>
    <scope>NUCLEOTIDE SEQUENCE [LARGE SCALE GENOMIC DNA]</scope>
    <source>
        <tissue evidence="2">Leaves</tissue>
    </source>
</reference>
<dbReference type="Proteomes" id="UP001341840">
    <property type="component" value="Unassembled WGS sequence"/>
</dbReference>